<dbReference type="SUPFAM" id="SSF48371">
    <property type="entry name" value="ARM repeat"/>
    <property type="match status" value="1"/>
</dbReference>
<gene>
    <name evidence="1" type="ORF">PHYSODRAFT_257989</name>
</gene>
<dbReference type="GeneID" id="20638926"/>
<evidence type="ECO:0000313" key="1">
    <source>
        <dbReference type="EMBL" id="EGZ23401.1"/>
    </source>
</evidence>
<dbReference type="AlphaFoldDB" id="G4Z0X6"/>
<dbReference type="EMBL" id="JH159152">
    <property type="protein sequence ID" value="EGZ23401.1"/>
    <property type="molecule type" value="Genomic_DNA"/>
</dbReference>
<dbReference type="InterPro" id="IPR016024">
    <property type="entry name" value="ARM-type_fold"/>
</dbReference>
<dbReference type="InParanoid" id="G4Z0X6"/>
<organism evidence="1 2">
    <name type="scientific">Phytophthora sojae (strain P6497)</name>
    <name type="common">Soybean stem and root rot agent</name>
    <name type="synonym">Phytophthora megasperma f. sp. glycines</name>
    <dbReference type="NCBI Taxonomy" id="1094619"/>
    <lineage>
        <taxon>Eukaryota</taxon>
        <taxon>Sar</taxon>
        <taxon>Stramenopiles</taxon>
        <taxon>Oomycota</taxon>
        <taxon>Peronosporomycetes</taxon>
        <taxon>Peronosporales</taxon>
        <taxon>Peronosporaceae</taxon>
        <taxon>Phytophthora</taxon>
    </lineage>
</organism>
<accession>G4Z0X6</accession>
<keyword evidence="2" id="KW-1185">Reference proteome</keyword>
<reference evidence="1 2" key="1">
    <citation type="journal article" date="2006" name="Science">
        <title>Phytophthora genome sequences uncover evolutionary origins and mechanisms of pathogenesis.</title>
        <authorList>
            <person name="Tyler B.M."/>
            <person name="Tripathy S."/>
            <person name="Zhang X."/>
            <person name="Dehal P."/>
            <person name="Jiang R.H."/>
            <person name="Aerts A."/>
            <person name="Arredondo F.D."/>
            <person name="Baxter L."/>
            <person name="Bensasson D."/>
            <person name="Beynon J.L."/>
            <person name="Chapman J."/>
            <person name="Damasceno C.M."/>
            <person name="Dorrance A.E."/>
            <person name="Dou D."/>
            <person name="Dickerman A.W."/>
            <person name="Dubchak I.L."/>
            <person name="Garbelotto M."/>
            <person name="Gijzen M."/>
            <person name="Gordon S.G."/>
            <person name="Govers F."/>
            <person name="Grunwald N.J."/>
            <person name="Huang W."/>
            <person name="Ivors K.L."/>
            <person name="Jones R.W."/>
            <person name="Kamoun S."/>
            <person name="Krampis K."/>
            <person name="Lamour K.H."/>
            <person name="Lee M.K."/>
            <person name="McDonald W.H."/>
            <person name="Medina M."/>
            <person name="Meijer H.J."/>
            <person name="Nordberg E.K."/>
            <person name="Maclean D.J."/>
            <person name="Ospina-Giraldo M.D."/>
            <person name="Morris P.F."/>
            <person name="Phuntumart V."/>
            <person name="Putnam N.H."/>
            <person name="Rash S."/>
            <person name="Rose J.K."/>
            <person name="Sakihama Y."/>
            <person name="Salamov A.A."/>
            <person name="Savidor A."/>
            <person name="Scheuring C.F."/>
            <person name="Smith B.M."/>
            <person name="Sobral B.W."/>
            <person name="Terry A."/>
            <person name="Torto-Alalibo T.A."/>
            <person name="Win J."/>
            <person name="Xu Z."/>
            <person name="Zhang H."/>
            <person name="Grigoriev I.V."/>
            <person name="Rokhsar D.S."/>
            <person name="Boore J.L."/>
        </authorList>
    </citation>
    <scope>NUCLEOTIDE SEQUENCE [LARGE SCALE GENOMIC DNA]</scope>
    <source>
        <strain evidence="1 2">P6497</strain>
    </source>
</reference>
<name>G4Z0X6_PHYSP</name>
<evidence type="ECO:0000313" key="2">
    <source>
        <dbReference type="Proteomes" id="UP000002640"/>
    </source>
</evidence>
<dbReference type="Proteomes" id="UP000002640">
    <property type="component" value="Unassembled WGS sequence"/>
</dbReference>
<dbReference type="RefSeq" id="XP_009518689.1">
    <property type="nucleotide sequence ID" value="XM_009520394.1"/>
</dbReference>
<dbReference type="KEGG" id="psoj:PHYSODRAFT_257989"/>
<proteinExistence type="predicted"/>
<sequence length="167" mass="18642">MSSSSGLLCSEHTRFVQTAQLSVIVTFFLNFIKSCPSWYTASSIRALGQVLHDNADRASGEFELLFAMLLKHMDPTGVDIEAHYAATSCMSNICTQAGRTPEVYHYFSPLLRMVVENFRQQAQSLTKDQNDRILVKACTCSMKCVFTIINFDRLNGRIAATLPSLAF</sequence>
<protein>
    <submittedName>
        <fullName evidence="1">Uncharacterized protein</fullName>
    </submittedName>
</protein>